<organism evidence="1 2">
    <name type="scientific">Albugo candida</name>
    <dbReference type="NCBI Taxonomy" id="65357"/>
    <lineage>
        <taxon>Eukaryota</taxon>
        <taxon>Sar</taxon>
        <taxon>Stramenopiles</taxon>
        <taxon>Oomycota</taxon>
        <taxon>Peronosporomycetes</taxon>
        <taxon>Albuginales</taxon>
        <taxon>Albuginaceae</taxon>
        <taxon>Albugo</taxon>
    </lineage>
</organism>
<comment type="caution">
    <text evidence="1">The sequence shown here is derived from an EMBL/GenBank/DDBJ whole genome shotgun (WGS) entry which is preliminary data.</text>
</comment>
<dbReference type="InParanoid" id="A0A024G1J8"/>
<gene>
    <name evidence="1" type="ORF">BN9_011800</name>
</gene>
<protein>
    <submittedName>
        <fullName evidence="1">Uncharacterized protein</fullName>
    </submittedName>
</protein>
<name>A0A024G1J8_9STRA</name>
<dbReference type="Proteomes" id="UP000053237">
    <property type="component" value="Unassembled WGS sequence"/>
</dbReference>
<dbReference type="AlphaFoldDB" id="A0A024G1J8"/>
<evidence type="ECO:0000313" key="1">
    <source>
        <dbReference type="EMBL" id="CCI40396.1"/>
    </source>
</evidence>
<proteinExistence type="predicted"/>
<reference evidence="1 2" key="1">
    <citation type="submission" date="2012-05" db="EMBL/GenBank/DDBJ databases">
        <title>Recombination and specialization in a pathogen metapopulation.</title>
        <authorList>
            <person name="Gardiner A."/>
            <person name="Kemen E."/>
            <person name="Schultz-Larsen T."/>
            <person name="MacLean D."/>
            <person name="Van Oosterhout C."/>
            <person name="Jones J.D.G."/>
        </authorList>
    </citation>
    <scope>NUCLEOTIDE SEQUENCE [LARGE SCALE GENOMIC DNA]</scope>
    <source>
        <strain evidence="1 2">Ac Nc2</strain>
    </source>
</reference>
<keyword evidence="2" id="KW-1185">Reference proteome</keyword>
<evidence type="ECO:0000313" key="2">
    <source>
        <dbReference type="Proteomes" id="UP000053237"/>
    </source>
</evidence>
<sequence>MNQSTCRWIMVVHIKGFKGLMEGIIKRQEDMVGAMGIREQKLNPQETLRTLARKNADEDDCGLIVRSQDIHGVNAENKRSDEEAILFDRIKTCNVETVDYKDASALIRKTAHINQKTVKVLVDGESSVNLFDPESQRKPWVCVIYTKIDIKTKLETFDGSSQNEDVRRTDKNGTKARCDSMQTIALRIPAHHRLKNK</sequence>
<accession>A0A024G1J8</accession>
<dbReference type="EMBL" id="CAIX01000008">
    <property type="protein sequence ID" value="CCI40396.1"/>
    <property type="molecule type" value="Genomic_DNA"/>
</dbReference>